<protein>
    <submittedName>
        <fullName evidence="1">Uncharacterized protein</fullName>
    </submittedName>
</protein>
<reference evidence="1" key="1">
    <citation type="submission" date="2020-03" db="EMBL/GenBank/DDBJ databases">
        <title>The deep terrestrial virosphere.</title>
        <authorList>
            <person name="Holmfeldt K."/>
            <person name="Nilsson E."/>
            <person name="Simone D."/>
            <person name="Lopez-Fernandez M."/>
            <person name="Wu X."/>
            <person name="de Brujin I."/>
            <person name="Lundin D."/>
            <person name="Andersson A."/>
            <person name="Bertilsson S."/>
            <person name="Dopson M."/>
        </authorList>
    </citation>
    <scope>NUCLEOTIDE SEQUENCE</scope>
    <source>
        <strain evidence="1">TM448A02855</strain>
    </source>
</reference>
<organism evidence="1">
    <name type="scientific">viral metagenome</name>
    <dbReference type="NCBI Taxonomy" id="1070528"/>
    <lineage>
        <taxon>unclassified sequences</taxon>
        <taxon>metagenomes</taxon>
        <taxon>organismal metagenomes</taxon>
    </lineage>
</organism>
<name>A0A6H1ZYR7_9ZZZZ</name>
<dbReference type="EMBL" id="MT144356">
    <property type="protein sequence ID" value="QJA52648.1"/>
    <property type="molecule type" value="Genomic_DNA"/>
</dbReference>
<proteinExistence type="predicted"/>
<dbReference type="AlphaFoldDB" id="A0A6H1ZYR7"/>
<evidence type="ECO:0000313" key="1">
    <source>
        <dbReference type="EMBL" id="QJA52648.1"/>
    </source>
</evidence>
<accession>A0A6H1ZYR7</accession>
<sequence length="75" mass="8285">MQANTWRDSLIPVVALGSAQDLRSRPLYIQELDAQGLLCVKCGFPLGTGVILVGTPESYRVRPCATCAEYNYTHR</sequence>
<gene>
    <name evidence="1" type="ORF">TM448A02855_0013</name>
</gene>